<feature type="modified residue" description="4-aspartylphosphate" evidence="5">
    <location>
        <position position="61"/>
    </location>
</feature>
<evidence type="ECO:0000256" key="1">
    <source>
        <dbReference type="ARBA" id="ARBA00022490"/>
    </source>
</evidence>
<sequence>MLSVLICEDDPKQSERLEKIVTDYIMMEALDMKLVLAADNPEQVLNYLDENPKTTGLYFLDVDLQHEMSGIALASEIRERDDSGKIVFVTTHGELSYLTFIYKVEAMDYIIKDVPEEIGRKVRDCIAVAHKRHLSDNGVQQQRFKVKVGEKTRSIDHKDIMFFESSPVPHKIILHMENSQLEFYGSIKELEEVGDPFYRCHKSFVVNKDNIKSVDRSKREIEMVNEEICLVSVRALKGLD</sequence>
<evidence type="ECO:0000256" key="2">
    <source>
        <dbReference type="ARBA" id="ARBA00023012"/>
    </source>
</evidence>
<evidence type="ECO:0000313" key="9">
    <source>
        <dbReference type="Proteomes" id="UP000605427"/>
    </source>
</evidence>
<dbReference type="InterPro" id="IPR011006">
    <property type="entry name" value="CheY-like_superfamily"/>
</dbReference>
<dbReference type="InterPro" id="IPR046947">
    <property type="entry name" value="LytR-like"/>
</dbReference>
<dbReference type="InterPro" id="IPR001789">
    <property type="entry name" value="Sig_transdc_resp-reg_receiver"/>
</dbReference>
<dbReference type="PANTHER" id="PTHR37299">
    <property type="entry name" value="TRANSCRIPTIONAL REGULATOR-RELATED"/>
    <property type="match status" value="1"/>
</dbReference>
<dbReference type="PROSITE" id="PS50930">
    <property type="entry name" value="HTH_LYTTR"/>
    <property type="match status" value="1"/>
</dbReference>
<dbReference type="Pfam" id="PF04397">
    <property type="entry name" value="LytTR"/>
    <property type="match status" value="1"/>
</dbReference>
<evidence type="ECO:0000256" key="4">
    <source>
        <dbReference type="ARBA" id="ARBA00037164"/>
    </source>
</evidence>
<dbReference type="Gene3D" id="3.40.50.2300">
    <property type="match status" value="1"/>
</dbReference>
<dbReference type="Gene3D" id="2.40.50.1020">
    <property type="entry name" value="LytTr DNA-binding domain"/>
    <property type="match status" value="1"/>
</dbReference>
<keyword evidence="3" id="KW-0010">Activator</keyword>
<dbReference type="SUPFAM" id="SSF52172">
    <property type="entry name" value="CheY-like"/>
    <property type="match status" value="1"/>
</dbReference>
<keyword evidence="9" id="KW-1185">Reference proteome</keyword>
<dbReference type="Proteomes" id="UP000605427">
    <property type="component" value="Unassembled WGS sequence"/>
</dbReference>
<dbReference type="Pfam" id="PF00072">
    <property type="entry name" value="Response_reg"/>
    <property type="match status" value="1"/>
</dbReference>
<feature type="domain" description="Response regulatory" evidence="6">
    <location>
        <begin position="3"/>
        <end position="127"/>
    </location>
</feature>
<comment type="caution">
    <text evidence="8">The sequence shown here is derived from an EMBL/GenBank/DDBJ whole genome shotgun (WGS) entry which is preliminary data.</text>
</comment>
<feature type="domain" description="HTH LytTR-type" evidence="7">
    <location>
        <begin position="144"/>
        <end position="240"/>
    </location>
</feature>
<dbReference type="EMBL" id="BMDD01000002">
    <property type="protein sequence ID" value="GGH78012.1"/>
    <property type="molecule type" value="Genomic_DNA"/>
</dbReference>
<dbReference type="PROSITE" id="PS50110">
    <property type="entry name" value="RESPONSE_REGULATORY"/>
    <property type="match status" value="1"/>
</dbReference>
<dbReference type="CDD" id="cd17533">
    <property type="entry name" value="REC_LytTR_AgrA-like"/>
    <property type="match status" value="1"/>
</dbReference>
<reference evidence="9" key="1">
    <citation type="journal article" date="2019" name="Int. J. Syst. Evol. Microbiol.">
        <title>The Global Catalogue of Microorganisms (GCM) 10K type strain sequencing project: providing services to taxonomists for standard genome sequencing and annotation.</title>
        <authorList>
            <consortium name="The Broad Institute Genomics Platform"/>
            <consortium name="The Broad Institute Genome Sequencing Center for Infectious Disease"/>
            <person name="Wu L."/>
            <person name="Ma J."/>
        </authorList>
    </citation>
    <scope>NUCLEOTIDE SEQUENCE [LARGE SCALE GENOMIC DNA]</scope>
    <source>
        <strain evidence="9">CCM 8702</strain>
    </source>
</reference>
<keyword evidence="5" id="KW-0597">Phosphoprotein</keyword>
<evidence type="ECO:0000256" key="5">
    <source>
        <dbReference type="PROSITE-ProRule" id="PRU00169"/>
    </source>
</evidence>
<dbReference type="SMART" id="SM00850">
    <property type="entry name" value="LytTR"/>
    <property type="match status" value="1"/>
</dbReference>
<keyword evidence="2" id="KW-0902">Two-component regulatory system</keyword>
<name>A0ABQ1ZTA0_9BACL</name>
<protein>
    <submittedName>
        <fullName evidence="8">DNA-binding response regulator</fullName>
    </submittedName>
</protein>
<evidence type="ECO:0000259" key="6">
    <source>
        <dbReference type="PROSITE" id="PS50110"/>
    </source>
</evidence>
<accession>A0ABQ1ZTA0</accession>
<proteinExistence type="predicted"/>
<comment type="function">
    <text evidence="4">Required for high-level post-exponential phase expression of a series of secreted proteins.</text>
</comment>
<evidence type="ECO:0000256" key="3">
    <source>
        <dbReference type="ARBA" id="ARBA00023159"/>
    </source>
</evidence>
<dbReference type="RefSeq" id="WP_172247393.1">
    <property type="nucleotide sequence ID" value="NZ_BMDD01000002.1"/>
</dbReference>
<gene>
    <name evidence="8" type="primary">agrA</name>
    <name evidence="8" type="ORF">GCM10007362_22630</name>
</gene>
<evidence type="ECO:0000259" key="7">
    <source>
        <dbReference type="PROSITE" id="PS50930"/>
    </source>
</evidence>
<evidence type="ECO:0000313" key="8">
    <source>
        <dbReference type="EMBL" id="GGH78012.1"/>
    </source>
</evidence>
<keyword evidence="8" id="KW-0238">DNA-binding</keyword>
<dbReference type="SMART" id="SM00448">
    <property type="entry name" value="REC"/>
    <property type="match status" value="1"/>
</dbReference>
<dbReference type="InterPro" id="IPR007492">
    <property type="entry name" value="LytTR_DNA-bd_dom"/>
</dbReference>
<dbReference type="GO" id="GO:0003677">
    <property type="term" value="F:DNA binding"/>
    <property type="evidence" value="ECO:0007669"/>
    <property type="project" value="UniProtKB-KW"/>
</dbReference>
<dbReference type="PANTHER" id="PTHR37299:SF3">
    <property type="entry name" value="STAGE 0 SPORULATION PROTEIN A HOMOLOG"/>
    <property type="match status" value="1"/>
</dbReference>
<organism evidence="8 9">
    <name type="scientific">Saccharibacillus endophyticus</name>
    <dbReference type="NCBI Taxonomy" id="2060666"/>
    <lineage>
        <taxon>Bacteria</taxon>
        <taxon>Bacillati</taxon>
        <taxon>Bacillota</taxon>
        <taxon>Bacilli</taxon>
        <taxon>Bacillales</taxon>
        <taxon>Paenibacillaceae</taxon>
        <taxon>Saccharibacillus</taxon>
    </lineage>
</organism>
<keyword evidence="1" id="KW-0963">Cytoplasm</keyword>